<keyword evidence="1" id="KW-0175">Coiled coil</keyword>
<comment type="caution">
    <text evidence="3">The sequence shown here is derived from an EMBL/GenBank/DDBJ whole genome shotgun (WGS) entry which is preliminary data.</text>
</comment>
<keyword evidence="2" id="KW-1133">Transmembrane helix</keyword>
<evidence type="ECO:0000256" key="1">
    <source>
        <dbReference type="SAM" id="Coils"/>
    </source>
</evidence>
<evidence type="ECO:0000313" key="3">
    <source>
        <dbReference type="EMBL" id="MFC5465179.1"/>
    </source>
</evidence>
<evidence type="ECO:0000313" key="4">
    <source>
        <dbReference type="Proteomes" id="UP001596147"/>
    </source>
</evidence>
<gene>
    <name evidence="3" type="ORF">ACFPM4_10510</name>
</gene>
<sequence length="182" mass="21446">MKKSTLISFGVVVLCLLTVIWLYPHSMFGENKTFAYNADDVIVEEFMEDLHNFKEINNIGSTRDLASHRLQYVLPVYEQEWLTSKDAVKIKASDLEEMLKEVKSARNTMLELAFEENYSKYAKDFLKMNIKSWLTIEDMIVELTSSQHSKKEKEILYHNLHVEFINNFRISLQSFYEEAQEI</sequence>
<feature type="transmembrane region" description="Helical" evidence="2">
    <location>
        <begin position="6"/>
        <end position="23"/>
    </location>
</feature>
<evidence type="ECO:0000256" key="2">
    <source>
        <dbReference type="SAM" id="Phobius"/>
    </source>
</evidence>
<dbReference type="EMBL" id="JBHSMC010000014">
    <property type="protein sequence ID" value="MFC5465179.1"/>
    <property type="molecule type" value="Genomic_DNA"/>
</dbReference>
<accession>A0ABW0LH94</accession>
<feature type="coiled-coil region" evidence="1">
    <location>
        <begin position="85"/>
        <end position="115"/>
    </location>
</feature>
<keyword evidence="2" id="KW-0812">Transmembrane</keyword>
<organism evidence="3 4">
    <name type="scientific">Lederbergia graminis</name>
    <dbReference type="NCBI Taxonomy" id="735518"/>
    <lineage>
        <taxon>Bacteria</taxon>
        <taxon>Bacillati</taxon>
        <taxon>Bacillota</taxon>
        <taxon>Bacilli</taxon>
        <taxon>Bacillales</taxon>
        <taxon>Bacillaceae</taxon>
        <taxon>Lederbergia</taxon>
    </lineage>
</organism>
<proteinExistence type="predicted"/>
<dbReference type="Proteomes" id="UP001596147">
    <property type="component" value="Unassembled WGS sequence"/>
</dbReference>
<keyword evidence="4" id="KW-1185">Reference proteome</keyword>
<reference evidence="4" key="1">
    <citation type="journal article" date="2019" name="Int. J. Syst. Evol. Microbiol.">
        <title>The Global Catalogue of Microorganisms (GCM) 10K type strain sequencing project: providing services to taxonomists for standard genome sequencing and annotation.</title>
        <authorList>
            <consortium name="The Broad Institute Genomics Platform"/>
            <consortium name="The Broad Institute Genome Sequencing Center for Infectious Disease"/>
            <person name="Wu L."/>
            <person name="Ma J."/>
        </authorList>
    </citation>
    <scope>NUCLEOTIDE SEQUENCE [LARGE SCALE GENOMIC DNA]</scope>
    <source>
        <strain evidence="4">CGMCC 1.12237</strain>
    </source>
</reference>
<keyword evidence="2" id="KW-0472">Membrane</keyword>
<protein>
    <submittedName>
        <fullName evidence="3">Uncharacterized protein</fullName>
    </submittedName>
</protein>
<name>A0ABW0LH94_9BACI</name>
<dbReference type="RefSeq" id="WP_382351159.1">
    <property type="nucleotide sequence ID" value="NZ_JBHSMC010000014.1"/>
</dbReference>